<evidence type="ECO:0000256" key="1">
    <source>
        <dbReference type="SAM" id="MobiDB-lite"/>
    </source>
</evidence>
<gene>
    <name evidence="2" type="ORF">AADC60_12360</name>
</gene>
<reference evidence="2 3" key="1">
    <citation type="submission" date="2024-04" db="EMBL/GenBank/DDBJ databases">
        <title>Screening of coral probiotics and analysis of their probiotic properties.</title>
        <authorList>
            <person name="Wang S."/>
        </authorList>
    </citation>
    <scope>NUCLEOTIDE SEQUENCE [LARGE SCALE GENOMIC DNA]</scope>
    <source>
        <strain evidence="2 3">GXU-Z9</strain>
    </source>
</reference>
<evidence type="ECO:0008006" key="4">
    <source>
        <dbReference type="Google" id="ProtNLM"/>
    </source>
</evidence>
<dbReference type="EMBL" id="CP151651">
    <property type="protein sequence ID" value="WZP09891.1"/>
    <property type="molecule type" value="Genomic_DNA"/>
</dbReference>
<proteinExistence type="predicted"/>
<keyword evidence="3" id="KW-1185">Reference proteome</keyword>
<dbReference type="Proteomes" id="UP001472074">
    <property type="component" value="Chromosome"/>
</dbReference>
<organism evidence="2 3">
    <name type="scientific">Cytobacillus pseudoceanisediminis</name>
    <dbReference type="NCBI Taxonomy" id="3051614"/>
    <lineage>
        <taxon>Bacteria</taxon>
        <taxon>Bacillati</taxon>
        <taxon>Bacillota</taxon>
        <taxon>Bacilli</taxon>
        <taxon>Bacillales</taxon>
        <taxon>Bacillaceae</taxon>
        <taxon>Cytobacillus</taxon>
    </lineage>
</organism>
<accession>A0ABZ2ZP75</accession>
<dbReference type="RefSeq" id="WP_019379966.1">
    <property type="nucleotide sequence ID" value="NZ_CP097349.1"/>
</dbReference>
<evidence type="ECO:0000313" key="2">
    <source>
        <dbReference type="EMBL" id="WZP09891.1"/>
    </source>
</evidence>
<protein>
    <recommendedName>
        <fullName evidence="4">DUF4021 domain-containing protein</fullName>
    </recommendedName>
</protein>
<feature type="region of interest" description="Disordered" evidence="1">
    <location>
        <begin position="1"/>
        <end position="45"/>
    </location>
</feature>
<sequence>MKKEQEKTFGLSYESDGEMGEKNKSNIKDNKEQDDMFFNITQDSE</sequence>
<evidence type="ECO:0000313" key="3">
    <source>
        <dbReference type="Proteomes" id="UP001472074"/>
    </source>
</evidence>
<feature type="compositionally biased region" description="Basic and acidic residues" evidence="1">
    <location>
        <begin position="19"/>
        <end position="34"/>
    </location>
</feature>
<name>A0ABZ2ZP75_9BACI</name>